<accession>A0A165A742</accession>
<dbReference type="EMBL" id="KV407464">
    <property type="protein sequence ID" value="KZF20048.1"/>
    <property type="molecule type" value="Genomic_DNA"/>
</dbReference>
<comment type="function">
    <text evidence="4">Catalyzes the NADPH-dependent reduction of ketopantoate into pantoic acid.</text>
</comment>
<dbReference type="Proteomes" id="UP000076632">
    <property type="component" value="Unassembled WGS sequence"/>
</dbReference>
<dbReference type="Gene3D" id="1.10.1040.10">
    <property type="entry name" value="N-(1-d-carboxylethyl)-l-norvaline Dehydrogenase, domain 2"/>
    <property type="match status" value="1"/>
</dbReference>
<comment type="catalytic activity">
    <reaction evidence="4">
        <text>(R)-pantoate + NADP(+) = 2-dehydropantoate + NADPH + H(+)</text>
        <dbReference type="Rhea" id="RHEA:16233"/>
        <dbReference type="ChEBI" id="CHEBI:11561"/>
        <dbReference type="ChEBI" id="CHEBI:15378"/>
        <dbReference type="ChEBI" id="CHEBI:15980"/>
        <dbReference type="ChEBI" id="CHEBI:57783"/>
        <dbReference type="ChEBI" id="CHEBI:58349"/>
        <dbReference type="EC" id="1.1.1.169"/>
    </reaction>
</comment>
<evidence type="ECO:0000313" key="8">
    <source>
        <dbReference type="Proteomes" id="UP000076632"/>
    </source>
</evidence>
<protein>
    <recommendedName>
        <fullName evidence="4">2-dehydropantoate 2-reductase</fullName>
        <ecNumber evidence="4">1.1.1.169</ecNumber>
    </recommendedName>
    <alternativeName>
        <fullName evidence="4">Ketopantoate reductase</fullName>
    </alternativeName>
</protein>
<dbReference type="InterPro" id="IPR013328">
    <property type="entry name" value="6PGD_dom2"/>
</dbReference>
<dbReference type="NCBIfam" id="TIGR00745">
    <property type="entry name" value="apbA_panE"/>
    <property type="match status" value="1"/>
</dbReference>
<dbReference type="OMA" id="QINGANE"/>
<dbReference type="Pfam" id="PF08546">
    <property type="entry name" value="ApbA_C"/>
    <property type="match status" value="1"/>
</dbReference>
<dbReference type="InterPro" id="IPR013332">
    <property type="entry name" value="KPR_N"/>
</dbReference>
<dbReference type="SUPFAM" id="SSF48179">
    <property type="entry name" value="6-phosphogluconate dehydrogenase C-terminal domain-like"/>
    <property type="match status" value="1"/>
</dbReference>
<dbReference type="InterPro" id="IPR013752">
    <property type="entry name" value="KPA_reductase"/>
</dbReference>
<dbReference type="InterPro" id="IPR008927">
    <property type="entry name" value="6-PGluconate_DH-like_C_sf"/>
</dbReference>
<evidence type="ECO:0000256" key="2">
    <source>
        <dbReference type="ARBA" id="ARBA00022857"/>
    </source>
</evidence>
<dbReference type="InterPro" id="IPR036291">
    <property type="entry name" value="NAD(P)-bd_dom_sf"/>
</dbReference>
<feature type="domain" description="Ketopantoate reductase C-terminal" evidence="6">
    <location>
        <begin position="200"/>
        <end position="322"/>
    </location>
</feature>
<dbReference type="GO" id="GO:0008677">
    <property type="term" value="F:2-dehydropantoate 2-reductase activity"/>
    <property type="evidence" value="ECO:0007669"/>
    <property type="project" value="UniProtKB-EC"/>
</dbReference>
<dbReference type="FunFam" id="1.10.1040.10:FF:000017">
    <property type="entry name" value="2-dehydropantoate 2-reductase"/>
    <property type="match status" value="1"/>
</dbReference>
<keyword evidence="2 4" id="KW-0521">NADP</keyword>
<dbReference type="RefSeq" id="XP_018185603.1">
    <property type="nucleotide sequence ID" value="XM_018336504.1"/>
</dbReference>
<evidence type="ECO:0000256" key="1">
    <source>
        <dbReference type="ARBA" id="ARBA00007870"/>
    </source>
</evidence>
<evidence type="ECO:0000259" key="6">
    <source>
        <dbReference type="Pfam" id="PF08546"/>
    </source>
</evidence>
<dbReference type="STRING" id="1328760.A0A165A742"/>
<feature type="domain" description="Ketopantoate reductase N-terminal" evidence="5">
    <location>
        <begin position="8"/>
        <end position="163"/>
    </location>
</feature>
<dbReference type="SUPFAM" id="SSF51735">
    <property type="entry name" value="NAD(P)-binding Rossmann-fold domains"/>
    <property type="match status" value="1"/>
</dbReference>
<proteinExistence type="inferred from homology"/>
<dbReference type="InterPro" id="IPR051402">
    <property type="entry name" value="KPR-Related"/>
</dbReference>
<evidence type="ECO:0000259" key="5">
    <source>
        <dbReference type="Pfam" id="PF02558"/>
    </source>
</evidence>
<dbReference type="AlphaFoldDB" id="A0A165A742"/>
<dbReference type="InterPro" id="IPR003710">
    <property type="entry name" value="ApbA"/>
</dbReference>
<comment type="similarity">
    <text evidence="1 4">Belongs to the ketopantoate reductase family.</text>
</comment>
<gene>
    <name evidence="7" type="ORF">L228DRAFT_34437</name>
</gene>
<evidence type="ECO:0000313" key="7">
    <source>
        <dbReference type="EMBL" id="KZF20048.1"/>
    </source>
</evidence>
<dbReference type="Pfam" id="PF02558">
    <property type="entry name" value="ApbA"/>
    <property type="match status" value="1"/>
</dbReference>
<sequence>MTVEKASVLLVGSGGVGTIAALNLETGGRASVTAVLRSNYNVVKEKGFKISSCDHGVLEGWRPTEVVNKVPSASEKKFDYIVVVTKNVPDCPPTVAQIIAPAVMPGHTVIVLVQNGLNIQKPIFEAFPDNICLSAVSVIQSHEIEHGVVENDDTDNLSIGAFHNPKLSVEKEQAVAKEFVEIYKAGGKCITTYVEDVPFSRWRKLMYNTCINSVAAVTGMNTGELQLAKGTVDGLIRPLMDEVRTAAKAAGVQLPEDITDFFINNALEPIDMYFEPSMLVDVKKGNFIEFENIVGEPLREGTALGVPMPTLKTLYHLLSAIQYKTKIARGTVTIPPKGDYLAQR</sequence>
<reference evidence="7 8" key="1">
    <citation type="journal article" date="2016" name="Fungal Biol.">
        <title>The genome of Xylona heveae provides a window into fungal endophytism.</title>
        <authorList>
            <person name="Gazis R."/>
            <person name="Kuo A."/>
            <person name="Riley R."/>
            <person name="LaButti K."/>
            <person name="Lipzen A."/>
            <person name="Lin J."/>
            <person name="Amirebrahimi M."/>
            <person name="Hesse C.N."/>
            <person name="Spatafora J.W."/>
            <person name="Henrissat B."/>
            <person name="Hainaut M."/>
            <person name="Grigoriev I.V."/>
            <person name="Hibbett D.S."/>
        </authorList>
    </citation>
    <scope>NUCLEOTIDE SEQUENCE [LARGE SCALE GENOMIC DNA]</scope>
    <source>
        <strain evidence="7 8">TC161</strain>
    </source>
</reference>
<evidence type="ECO:0000256" key="4">
    <source>
        <dbReference type="RuleBase" id="RU362068"/>
    </source>
</evidence>
<dbReference type="GO" id="GO:0015940">
    <property type="term" value="P:pantothenate biosynthetic process"/>
    <property type="evidence" value="ECO:0007669"/>
    <property type="project" value="InterPro"/>
</dbReference>
<dbReference type="OrthoDB" id="3609at2759"/>
<organism evidence="7 8">
    <name type="scientific">Xylona heveae (strain CBS 132557 / TC161)</name>
    <dbReference type="NCBI Taxonomy" id="1328760"/>
    <lineage>
        <taxon>Eukaryota</taxon>
        <taxon>Fungi</taxon>
        <taxon>Dikarya</taxon>
        <taxon>Ascomycota</taxon>
        <taxon>Pezizomycotina</taxon>
        <taxon>Xylonomycetes</taxon>
        <taxon>Xylonales</taxon>
        <taxon>Xylonaceae</taxon>
        <taxon>Xylona</taxon>
    </lineage>
</organism>
<dbReference type="FunCoup" id="A0A165A742">
    <property type="interactions" value="31"/>
</dbReference>
<name>A0A165A742_XYLHT</name>
<keyword evidence="8" id="KW-1185">Reference proteome</keyword>
<keyword evidence="3 4" id="KW-0560">Oxidoreductase</keyword>
<dbReference type="GeneID" id="28901641"/>
<dbReference type="GO" id="GO:0005737">
    <property type="term" value="C:cytoplasm"/>
    <property type="evidence" value="ECO:0007669"/>
    <property type="project" value="TreeGrafter"/>
</dbReference>
<evidence type="ECO:0000256" key="3">
    <source>
        <dbReference type="ARBA" id="ARBA00023002"/>
    </source>
</evidence>
<dbReference type="Gene3D" id="3.40.50.720">
    <property type="entry name" value="NAD(P)-binding Rossmann-like Domain"/>
    <property type="match status" value="1"/>
</dbReference>
<dbReference type="PANTHER" id="PTHR21708:SF30">
    <property type="entry name" value="2-DEHYDROPANTOATE 2-REDUCTASE-RELATED"/>
    <property type="match status" value="1"/>
</dbReference>
<dbReference type="EC" id="1.1.1.169" evidence="4"/>
<dbReference type="PANTHER" id="PTHR21708">
    <property type="entry name" value="PROBABLE 2-DEHYDROPANTOATE 2-REDUCTASE"/>
    <property type="match status" value="1"/>
</dbReference>
<dbReference type="InParanoid" id="A0A165A742"/>